<dbReference type="PROSITE" id="PS51354">
    <property type="entry name" value="GLUTAREDOXIN_2"/>
    <property type="match status" value="1"/>
</dbReference>
<evidence type="ECO:0000313" key="3">
    <source>
        <dbReference type="Proteomes" id="UP001162891"/>
    </source>
</evidence>
<dbReference type="Gene3D" id="3.40.30.10">
    <property type="entry name" value="Glutaredoxin"/>
    <property type="match status" value="1"/>
</dbReference>
<organism evidence="2 3">
    <name type="scientific">Anaeromyxobacter oryzae</name>
    <dbReference type="NCBI Taxonomy" id="2918170"/>
    <lineage>
        <taxon>Bacteria</taxon>
        <taxon>Pseudomonadati</taxon>
        <taxon>Myxococcota</taxon>
        <taxon>Myxococcia</taxon>
        <taxon>Myxococcales</taxon>
        <taxon>Cystobacterineae</taxon>
        <taxon>Anaeromyxobacteraceae</taxon>
        <taxon>Anaeromyxobacter</taxon>
    </lineage>
</organism>
<dbReference type="InterPro" id="IPR036249">
    <property type="entry name" value="Thioredoxin-like_sf"/>
</dbReference>
<gene>
    <name evidence="2" type="ORF">AMOR_54050</name>
</gene>
<dbReference type="RefSeq" id="WP_248356192.1">
    <property type="nucleotide sequence ID" value="NZ_AP025591.1"/>
</dbReference>
<dbReference type="NCBIfam" id="NF041212">
    <property type="entry name" value="Uxx_star"/>
    <property type="match status" value="1"/>
</dbReference>
<dbReference type="Pfam" id="PF00462">
    <property type="entry name" value="Glutaredoxin"/>
    <property type="match status" value="1"/>
</dbReference>
<name>A0ABM7X3N0_9BACT</name>
<reference evidence="3" key="1">
    <citation type="journal article" date="2022" name="Int. J. Syst. Evol. Microbiol.">
        <title>Anaeromyxobacter oryzae sp. nov., Anaeromyxobacter diazotrophicus sp. nov. and Anaeromyxobacter paludicola sp. nov., isolated from paddy soils.</title>
        <authorList>
            <person name="Itoh H."/>
            <person name="Xu Z."/>
            <person name="Mise K."/>
            <person name="Masuda Y."/>
            <person name="Ushijima N."/>
            <person name="Hayakawa C."/>
            <person name="Shiratori Y."/>
            <person name="Senoo K."/>
        </authorList>
    </citation>
    <scope>NUCLEOTIDE SEQUENCE [LARGE SCALE GENOMIC DNA]</scope>
    <source>
        <strain evidence="3">Red232</strain>
    </source>
</reference>
<dbReference type="InterPro" id="IPR002109">
    <property type="entry name" value="Glutaredoxin"/>
</dbReference>
<accession>A0ABM7X3N0</accession>
<dbReference type="Proteomes" id="UP001162891">
    <property type="component" value="Chromosome"/>
</dbReference>
<dbReference type="SUPFAM" id="SSF52833">
    <property type="entry name" value="Thioredoxin-like"/>
    <property type="match status" value="1"/>
</dbReference>
<sequence>MAGDVAIYGKDTCPYTSAARDDYAARGVAVTYFNVKKDPEAMRRFLELSGGDRRVPLIVERGRVSIGFGGT</sequence>
<evidence type="ECO:0000259" key="1">
    <source>
        <dbReference type="Pfam" id="PF00462"/>
    </source>
</evidence>
<evidence type="ECO:0000313" key="2">
    <source>
        <dbReference type="EMBL" id="BDG06409.1"/>
    </source>
</evidence>
<feature type="domain" description="Glutaredoxin" evidence="1">
    <location>
        <begin position="5"/>
        <end position="62"/>
    </location>
</feature>
<proteinExistence type="predicted"/>
<protein>
    <recommendedName>
        <fullName evidence="1">Glutaredoxin domain-containing protein</fullName>
    </recommendedName>
</protein>
<dbReference type="CDD" id="cd02976">
    <property type="entry name" value="NrdH"/>
    <property type="match status" value="1"/>
</dbReference>
<keyword evidence="3" id="KW-1185">Reference proteome</keyword>
<dbReference type="NCBIfam" id="NF041114">
    <property type="entry name" value="gluta_UXX_star_1"/>
    <property type="match status" value="1"/>
</dbReference>
<dbReference type="EMBL" id="AP025591">
    <property type="protein sequence ID" value="BDG06409.1"/>
    <property type="molecule type" value="Genomic_DNA"/>
</dbReference>